<feature type="signal peptide" evidence="1">
    <location>
        <begin position="1"/>
        <end position="25"/>
    </location>
</feature>
<dbReference type="NCBIfam" id="TIGR01599">
    <property type="entry name" value="PYST-A"/>
    <property type="match status" value="1"/>
</dbReference>
<protein>
    <submittedName>
        <fullName evidence="2">Fam-a protein</fullName>
    </submittedName>
</protein>
<feature type="chain" id="PRO_5028338636" evidence="1">
    <location>
        <begin position="26"/>
        <end position="274"/>
    </location>
</feature>
<dbReference type="SUPFAM" id="SSF55961">
    <property type="entry name" value="Bet v1-like"/>
    <property type="match status" value="1"/>
</dbReference>
<sequence>MNKFYIQTALFLLSIFAYANNETLAAEPAPGEDTKPQLRSRYLTSEEIFEKNKNLLCTNPEETKQAVELMDEAVVCLVYHATNNDDSEPSKIDTGTSSLSYKKKYEKPKNLLKTNCRFYNFGLYNFIVNMTWDPEQVSFPINNSDITSKKKITRKVVRVYDPNLIIIQQRYKNSIFARWKYFYALAKKVELSEDKTIIVMASANINDQYPSDREYKNTIIENANLFKTAIESEEDIKQGKLKKVFVNIAGYLIENIENHIHITYIESINKEDST</sequence>
<evidence type="ECO:0000313" key="2">
    <source>
        <dbReference type="EMBL" id="CAD2083666.1"/>
    </source>
</evidence>
<dbReference type="Proteomes" id="UP000515308">
    <property type="component" value="Chromosome PVLDE_01"/>
</dbReference>
<dbReference type="InterPro" id="IPR006486">
    <property type="entry name" value="PYST_A"/>
</dbReference>
<evidence type="ECO:0000256" key="1">
    <source>
        <dbReference type="SAM" id="SignalP"/>
    </source>
</evidence>
<keyword evidence="1" id="KW-0732">Signal</keyword>
<dbReference type="AlphaFoldDB" id="A0A6V7RS03"/>
<evidence type="ECO:0000313" key="3">
    <source>
        <dbReference type="Proteomes" id="UP000515308"/>
    </source>
</evidence>
<gene>
    <name evidence="2" type="ORF">PVLDE_0100200</name>
</gene>
<dbReference type="VEuPathDB" id="PlasmoDB:PVLDE_0100200"/>
<accession>A0A6V7RS03</accession>
<dbReference type="EMBL" id="LR865363">
    <property type="protein sequence ID" value="CAD2083666.1"/>
    <property type="molecule type" value="Genomic_DNA"/>
</dbReference>
<organism evidence="2 3">
    <name type="scientific">Plasmodium vinckei lentum</name>
    <dbReference type="NCBI Taxonomy" id="138297"/>
    <lineage>
        <taxon>Eukaryota</taxon>
        <taxon>Sar</taxon>
        <taxon>Alveolata</taxon>
        <taxon>Apicomplexa</taxon>
        <taxon>Aconoidasida</taxon>
        <taxon>Haemosporida</taxon>
        <taxon>Plasmodiidae</taxon>
        <taxon>Plasmodium</taxon>
        <taxon>Plasmodium (Vinckeia)</taxon>
    </lineage>
</organism>
<reference evidence="2 3" key="1">
    <citation type="submission" date="2020-08" db="EMBL/GenBank/DDBJ databases">
        <authorList>
            <person name="Ramaprasad A."/>
        </authorList>
    </citation>
    <scope>NUCLEOTIDE SEQUENCE [LARGE SCALE GENOMIC DNA]</scope>
</reference>
<proteinExistence type="predicted"/>
<name>A0A6V7RS03_PLAVN</name>